<evidence type="ECO:0000313" key="4">
    <source>
        <dbReference type="Proteomes" id="UP000663879"/>
    </source>
</evidence>
<keyword evidence="2" id="KW-0812">Transmembrane</keyword>
<evidence type="ECO:0000256" key="1">
    <source>
        <dbReference type="SAM" id="MobiDB-lite"/>
    </source>
</evidence>
<keyword evidence="4" id="KW-1185">Reference proteome</keyword>
<keyword evidence="2" id="KW-1133">Transmembrane helix</keyword>
<evidence type="ECO:0000313" key="3">
    <source>
        <dbReference type="EMBL" id="CAF0852176.1"/>
    </source>
</evidence>
<accession>A0A813WKU8</accession>
<dbReference type="EMBL" id="CAJNOC010001293">
    <property type="protein sequence ID" value="CAF0852176.1"/>
    <property type="molecule type" value="Genomic_DNA"/>
</dbReference>
<dbReference type="Proteomes" id="UP000663879">
    <property type="component" value="Unassembled WGS sequence"/>
</dbReference>
<feature type="compositionally biased region" description="Low complexity" evidence="1">
    <location>
        <begin position="287"/>
        <end position="300"/>
    </location>
</feature>
<name>A0A813WKU8_9BILA</name>
<protein>
    <submittedName>
        <fullName evidence="3">Uncharacterized protein</fullName>
    </submittedName>
</protein>
<feature type="region of interest" description="Disordered" evidence="1">
    <location>
        <begin position="258"/>
        <end position="304"/>
    </location>
</feature>
<evidence type="ECO:0000256" key="2">
    <source>
        <dbReference type="SAM" id="Phobius"/>
    </source>
</evidence>
<reference evidence="3" key="1">
    <citation type="submission" date="2021-02" db="EMBL/GenBank/DDBJ databases">
        <authorList>
            <person name="Nowell W R."/>
        </authorList>
    </citation>
    <scope>NUCLEOTIDE SEQUENCE</scope>
    <source>
        <strain evidence="3">Ploen Becks lab</strain>
    </source>
</reference>
<proteinExistence type="predicted"/>
<sequence>MKIQNSEILIEQVYLPKKIKRDLATVTTTQITSDLTTKISRSKQDNHETPNEFTSGYAMKPVEIVVIIFVLVLWILSLRKFYKTFDKLRTTHYIDVPYKYKIKDPHNLSHVKVVNNQTESVIYSRDPIKSLKIKLYPDEPSLLQARSSSSPSEVDRNKFKNNDFYLNRRIGSNSFSCLNMHENESIYDNRFHYDSCGNRKKNSLSNNNILGVMGYSQEEDASKFLNPLYNLSPLIKKSLLDLHKKSIENLAQTSTSINNKSLQSNTNSANTTPKSTSNKIISKLRGNSSFSNTTSNSINQNRKRDFQKEHLTVKFLESPV</sequence>
<organism evidence="3 4">
    <name type="scientific">Brachionus calyciflorus</name>
    <dbReference type="NCBI Taxonomy" id="104777"/>
    <lineage>
        <taxon>Eukaryota</taxon>
        <taxon>Metazoa</taxon>
        <taxon>Spiralia</taxon>
        <taxon>Gnathifera</taxon>
        <taxon>Rotifera</taxon>
        <taxon>Eurotatoria</taxon>
        <taxon>Monogononta</taxon>
        <taxon>Pseudotrocha</taxon>
        <taxon>Ploima</taxon>
        <taxon>Brachionidae</taxon>
        <taxon>Brachionus</taxon>
    </lineage>
</organism>
<feature type="transmembrane region" description="Helical" evidence="2">
    <location>
        <begin position="64"/>
        <end position="82"/>
    </location>
</feature>
<dbReference type="AlphaFoldDB" id="A0A813WKU8"/>
<feature type="compositionally biased region" description="Polar residues" evidence="1">
    <location>
        <begin position="258"/>
        <end position="280"/>
    </location>
</feature>
<gene>
    <name evidence="3" type="ORF">OXX778_LOCUS9007</name>
</gene>
<comment type="caution">
    <text evidence="3">The sequence shown here is derived from an EMBL/GenBank/DDBJ whole genome shotgun (WGS) entry which is preliminary data.</text>
</comment>
<dbReference type="OrthoDB" id="9982096at2759"/>
<keyword evidence="2" id="KW-0472">Membrane</keyword>